<gene>
    <name evidence="9" type="primary">visC</name>
    <name evidence="9" type="ORF">APO_1352</name>
</gene>
<accession>F1YU52</accession>
<evidence type="ECO:0000256" key="7">
    <source>
        <dbReference type="ARBA" id="ARBA00023033"/>
    </source>
</evidence>
<dbReference type="InterPro" id="IPR010971">
    <property type="entry name" value="UbiH/COQ6"/>
</dbReference>
<name>F1YU52_9PROT</name>
<dbReference type="InterPro" id="IPR018168">
    <property type="entry name" value="Ubi_Hdrlase_CS"/>
</dbReference>
<dbReference type="InterPro" id="IPR051205">
    <property type="entry name" value="UbiH/COQ6_monooxygenase"/>
</dbReference>
<evidence type="ECO:0000313" key="9">
    <source>
        <dbReference type="EMBL" id="EGE47719.1"/>
    </source>
</evidence>
<comment type="caution">
    <text evidence="9">The sequence shown here is derived from an EMBL/GenBank/DDBJ whole genome shotgun (WGS) entry which is preliminary data.</text>
</comment>
<keyword evidence="7" id="KW-0503">Monooxygenase</keyword>
<comment type="cofactor">
    <cofactor evidence="1">
        <name>FAD</name>
        <dbReference type="ChEBI" id="CHEBI:57692"/>
    </cofactor>
</comment>
<comment type="pathway">
    <text evidence="2">Cofactor biosynthesis; ubiquinone biosynthesis.</text>
</comment>
<sequence>MIQIHYKSRGLVYRLFLNWRRCAPTCGAYELRNEPMHQTAHAEPAAAAHAQMPISDVDVCIIGAGPVGGTLACHLAQAGIKVAVVDKADLPPMEDPDFDGRAYAIAAGPKAYLEEAGVWEALPLPSCPIEDILVTDGRPGEPASPLFLEFTREDANQPFGWMIEARSLRVALNASLHTTPEITLLAPAEASIVRHKEGATVTLHDGRSFKAKLIVAADGRKSRLRSQAGIPLTRLSYGQTAIVCAIAHEFPHDNSALEHFLPAGPFAQLPLPGNEEHPYMSAIVWSDHDGLAERFAALPDDVFAMQLQRRMGNNRLGQVKPVGRRWTYPLSAQYAQRYTDTRMVLVGDAAHGIHPIAGQGLNLGFRDIIALSKILIAAHHHGKDLGAPELLARYQAECRPANMLMLAATDVLDRLFSNNNPVLRFARDVGIAGVNRLPALRKAFVKHAMGL</sequence>
<dbReference type="UniPathway" id="UPA00232"/>
<dbReference type="InterPro" id="IPR002938">
    <property type="entry name" value="FAD-bd"/>
</dbReference>
<dbReference type="AlphaFoldDB" id="F1YU52"/>
<evidence type="ECO:0000256" key="1">
    <source>
        <dbReference type="ARBA" id="ARBA00001974"/>
    </source>
</evidence>
<dbReference type="PANTHER" id="PTHR43876:SF7">
    <property type="entry name" value="UBIQUINONE BIOSYNTHESIS MONOOXYGENASE COQ6, MITOCHONDRIAL"/>
    <property type="match status" value="1"/>
</dbReference>
<protein>
    <submittedName>
        <fullName evidence="9">Protein VisC</fullName>
    </submittedName>
</protein>
<evidence type="ECO:0000256" key="4">
    <source>
        <dbReference type="ARBA" id="ARBA00022630"/>
    </source>
</evidence>
<dbReference type="GO" id="GO:0110142">
    <property type="term" value="C:ubiquinone biosynthesis complex"/>
    <property type="evidence" value="ECO:0007669"/>
    <property type="project" value="UniProtKB-ARBA"/>
</dbReference>
<proteinExistence type="inferred from homology"/>
<evidence type="ECO:0000313" key="10">
    <source>
        <dbReference type="Proteomes" id="UP000018454"/>
    </source>
</evidence>
<keyword evidence="5" id="KW-0274">FAD</keyword>
<evidence type="ECO:0000256" key="2">
    <source>
        <dbReference type="ARBA" id="ARBA00004749"/>
    </source>
</evidence>
<dbReference type="PRINTS" id="PR00420">
    <property type="entry name" value="RNGMNOXGNASE"/>
</dbReference>
<keyword evidence="6" id="KW-0560">Oxidoreductase</keyword>
<dbReference type="Pfam" id="PF01494">
    <property type="entry name" value="FAD_binding_3"/>
    <property type="match status" value="1"/>
</dbReference>
<feature type="domain" description="FAD-binding" evidence="8">
    <location>
        <begin position="56"/>
        <end position="406"/>
    </location>
</feature>
<dbReference type="GO" id="GO:0006744">
    <property type="term" value="P:ubiquinone biosynthetic process"/>
    <property type="evidence" value="ECO:0007669"/>
    <property type="project" value="UniProtKB-UniPathway"/>
</dbReference>
<dbReference type="Proteomes" id="UP000018454">
    <property type="component" value="Unassembled WGS sequence"/>
</dbReference>
<reference evidence="9 10" key="1">
    <citation type="journal article" date="2011" name="Science">
        <title>Drosophila microbiome modulates host developmental and metabolic homeostasis via insulin signaling.</title>
        <authorList>
            <person name="Shin S.C."/>
            <person name="Kim S.H."/>
            <person name="You H."/>
            <person name="Kim B."/>
            <person name="Kim A.C."/>
            <person name="Lee K.A."/>
            <person name="Yoon J.H."/>
            <person name="Ryu J.H."/>
            <person name="Lee W.J."/>
        </authorList>
    </citation>
    <scope>NUCLEOTIDE SEQUENCE [LARGE SCALE GENOMIC DNA]</scope>
    <source>
        <strain evidence="9 10">DM001</strain>
    </source>
</reference>
<dbReference type="InterPro" id="IPR036188">
    <property type="entry name" value="FAD/NAD-bd_sf"/>
</dbReference>
<dbReference type="SUPFAM" id="SSF51905">
    <property type="entry name" value="FAD/NAD(P)-binding domain"/>
    <property type="match status" value="1"/>
</dbReference>
<evidence type="ECO:0000256" key="6">
    <source>
        <dbReference type="ARBA" id="ARBA00023002"/>
    </source>
</evidence>
<dbReference type="Gene3D" id="3.50.50.60">
    <property type="entry name" value="FAD/NAD(P)-binding domain"/>
    <property type="match status" value="2"/>
</dbReference>
<dbReference type="FunFam" id="3.50.50.60:FF:000021">
    <property type="entry name" value="Ubiquinone biosynthesis monooxygenase COQ6"/>
    <property type="match status" value="1"/>
</dbReference>
<organism evidence="9 10">
    <name type="scientific">Acetobacter pomorum DM001</name>
    <dbReference type="NCBI Taxonomy" id="945681"/>
    <lineage>
        <taxon>Bacteria</taxon>
        <taxon>Pseudomonadati</taxon>
        <taxon>Pseudomonadota</taxon>
        <taxon>Alphaproteobacteria</taxon>
        <taxon>Acetobacterales</taxon>
        <taxon>Acetobacteraceae</taxon>
        <taxon>Acetobacter</taxon>
    </lineage>
</organism>
<dbReference type="PROSITE" id="PS01304">
    <property type="entry name" value="UBIH"/>
    <property type="match status" value="1"/>
</dbReference>
<keyword evidence="4" id="KW-0285">Flavoprotein</keyword>
<evidence type="ECO:0000256" key="3">
    <source>
        <dbReference type="ARBA" id="ARBA00005349"/>
    </source>
</evidence>
<dbReference type="PANTHER" id="PTHR43876">
    <property type="entry name" value="UBIQUINONE BIOSYNTHESIS MONOOXYGENASE COQ6, MITOCHONDRIAL"/>
    <property type="match status" value="1"/>
</dbReference>
<dbReference type="GO" id="GO:0004497">
    <property type="term" value="F:monooxygenase activity"/>
    <property type="evidence" value="ECO:0007669"/>
    <property type="project" value="UniProtKB-KW"/>
</dbReference>
<evidence type="ECO:0000256" key="5">
    <source>
        <dbReference type="ARBA" id="ARBA00022827"/>
    </source>
</evidence>
<dbReference type="NCBIfam" id="TIGR01988">
    <property type="entry name" value="Ubi-OHases"/>
    <property type="match status" value="1"/>
</dbReference>
<dbReference type="GO" id="GO:0016705">
    <property type="term" value="F:oxidoreductase activity, acting on paired donors, with incorporation or reduction of molecular oxygen"/>
    <property type="evidence" value="ECO:0007669"/>
    <property type="project" value="InterPro"/>
</dbReference>
<dbReference type="EMBL" id="AEUP01000026">
    <property type="protein sequence ID" value="EGE47719.1"/>
    <property type="molecule type" value="Genomic_DNA"/>
</dbReference>
<evidence type="ECO:0000259" key="8">
    <source>
        <dbReference type="Pfam" id="PF01494"/>
    </source>
</evidence>
<dbReference type="GO" id="GO:0071949">
    <property type="term" value="F:FAD binding"/>
    <property type="evidence" value="ECO:0007669"/>
    <property type="project" value="InterPro"/>
</dbReference>
<comment type="similarity">
    <text evidence="3">Belongs to the UbiH/COQ6 family.</text>
</comment>